<dbReference type="STRING" id="584708.Apau_0694"/>
<evidence type="ECO:0000313" key="3">
    <source>
        <dbReference type="Proteomes" id="UP000005096"/>
    </source>
</evidence>
<dbReference type="GO" id="GO:0016020">
    <property type="term" value="C:membrane"/>
    <property type="evidence" value="ECO:0007669"/>
    <property type="project" value="InterPro"/>
</dbReference>
<dbReference type="HOGENOM" id="CLU_096350_0_1_0"/>
<dbReference type="PaxDb" id="584708-Apau_0694"/>
<dbReference type="Pfam" id="PF04205">
    <property type="entry name" value="FMN_bind"/>
    <property type="match status" value="1"/>
</dbReference>
<name>E3CUP3_9BACT</name>
<dbReference type="GO" id="GO:0010181">
    <property type="term" value="F:FMN binding"/>
    <property type="evidence" value="ECO:0007669"/>
    <property type="project" value="InterPro"/>
</dbReference>
<evidence type="ECO:0000259" key="1">
    <source>
        <dbReference type="SMART" id="SM00900"/>
    </source>
</evidence>
<accession>E3CUP3</accession>
<protein>
    <submittedName>
        <fullName evidence="2">FMN-binding domain protein</fullName>
    </submittedName>
</protein>
<keyword evidence="3" id="KW-1185">Reference proteome</keyword>
<dbReference type="OrthoDB" id="47659at2"/>
<sequence>MRSKRRILGAVLGGLCLLGAMGGVWFHGILQRYRAAVEALRVQDVDLATVPDGAYVGSQDAVLVAAEVRVTVADGAIRRIEILRHENGRGKPAEAVLDRVIAAQSLRVDAVSGATSSSKVLLKAVENALRGAREGL</sequence>
<organism evidence="2 3">
    <name type="scientific">Aminomonas paucivorans DSM 12260</name>
    <dbReference type="NCBI Taxonomy" id="584708"/>
    <lineage>
        <taxon>Bacteria</taxon>
        <taxon>Thermotogati</taxon>
        <taxon>Synergistota</taxon>
        <taxon>Synergistia</taxon>
        <taxon>Synergistales</taxon>
        <taxon>Synergistaceae</taxon>
        <taxon>Aminomonas</taxon>
    </lineage>
</organism>
<dbReference type="eggNOG" id="COG3976">
    <property type="taxonomic scope" value="Bacteria"/>
</dbReference>
<dbReference type="AlphaFoldDB" id="E3CUP3"/>
<dbReference type="Proteomes" id="UP000005096">
    <property type="component" value="Chromosome"/>
</dbReference>
<evidence type="ECO:0000313" key="2">
    <source>
        <dbReference type="EMBL" id="EFQ23123.1"/>
    </source>
</evidence>
<dbReference type="EMBL" id="CM001022">
    <property type="protein sequence ID" value="EFQ23123.1"/>
    <property type="molecule type" value="Genomic_DNA"/>
</dbReference>
<dbReference type="RefSeq" id="WP_006300287.1">
    <property type="nucleotide sequence ID" value="NZ_CM001022.1"/>
</dbReference>
<feature type="domain" description="FMN-binding" evidence="1">
    <location>
        <begin position="62"/>
        <end position="132"/>
    </location>
</feature>
<dbReference type="InterPro" id="IPR007329">
    <property type="entry name" value="FMN-bd"/>
</dbReference>
<proteinExistence type="predicted"/>
<gene>
    <name evidence="2" type="ORF">Apau_0694</name>
</gene>
<reference evidence="2 3" key="1">
    <citation type="journal article" date="2010" name="Stand. Genomic Sci.">
        <title>Non-contiguous finished genome sequence of Aminomonas paucivorans type strain (GLU-3).</title>
        <authorList>
            <person name="Pitluck S."/>
            <person name="Yasawong M."/>
            <person name="Held B."/>
            <person name="Lapidus A."/>
            <person name="Nolan M."/>
            <person name="Copeland A."/>
            <person name="Lucas S."/>
            <person name="Del Rio T.G."/>
            <person name="Tice H."/>
            <person name="Cheng J.F."/>
            <person name="Chertkov O."/>
            <person name="Goodwin L."/>
            <person name="Tapia R."/>
            <person name="Han C."/>
            <person name="Liolios K."/>
            <person name="Ivanova N."/>
            <person name="Mavromatis K."/>
            <person name="Ovchinnikova G."/>
            <person name="Pati A."/>
            <person name="Chen A."/>
            <person name="Palaniappan K."/>
            <person name="Land M."/>
            <person name="Hauser L."/>
            <person name="Chang Y.J."/>
            <person name="Jeffries C.D."/>
            <person name="Pukall R."/>
            <person name="Spring S."/>
            <person name="Rohde M."/>
            <person name="Sikorski J."/>
            <person name="Goker M."/>
            <person name="Woyke T."/>
            <person name="Bristow J."/>
            <person name="Eisen J.A."/>
            <person name="Markowitz V."/>
            <person name="Hugenholtz P."/>
            <person name="Kyrpides N.C."/>
            <person name="Klenk H.P."/>
        </authorList>
    </citation>
    <scope>NUCLEOTIDE SEQUENCE [LARGE SCALE GENOMIC DNA]</scope>
    <source>
        <strain evidence="2 3">DSM 12260</strain>
    </source>
</reference>
<dbReference type="Gene3D" id="3.90.1010.20">
    <property type="match status" value="1"/>
</dbReference>
<dbReference type="SMART" id="SM00900">
    <property type="entry name" value="FMN_bind"/>
    <property type="match status" value="1"/>
</dbReference>